<dbReference type="PANTHER" id="PTHR34108:SF1">
    <property type="entry name" value="SEPTUM SITE-DETERMINING PROTEIN MINC"/>
    <property type="match status" value="1"/>
</dbReference>
<sequence length="232" mass="24599">MSASTAVRQNLRFKGKSYLALVLTPEEPYEAWIEELADLSARSPGFFATRPVVLDVAATGLPPRDVKALVVALDRIGVRVMGLEGPRHLKLPPGMPPLLNGGRQASGIEVHEEGEDSQPKAAAPTGSLVVENVRSGQSVVFPDGDVTVIGSVASGAEVLAAGSIHIYGTLRGRAVAGAYGNPHARIFCRKLEAEFLAIDAEYLTAEGIDQSILGQPVQIWSENASIKLNVLR</sequence>
<evidence type="ECO:0000313" key="10">
    <source>
        <dbReference type="Proteomes" id="UP001595796"/>
    </source>
</evidence>
<keyword evidence="4 6" id="KW-0131">Cell cycle</keyword>
<feature type="domain" description="Septum formation inhibitor MinC C-terminal" evidence="7">
    <location>
        <begin position="130"/>
        <end position="228"/>
    </location>
</feature>
<evidence type="ECO:0000256" key="1">
    <source>
        <dbReference type="ARBA" id="ARBA00006291"/>
    </source>
</evidence>
<gene>
    <name evidence="6 9" type="primary">minC</name>
    <name evidence="9" type="ORF">ACFPFW_13220</name>
</gene>
<dbReference type="Pfam" id="PF05209">
    <property type="entry name" value="MinC_N"/>
    <property type="match status" value="1"/>
</dbReference>
<dbReference type="Pfam" id="PF03775">
    <property type="entry name" value="MinC_C"/>
    <property type="match status" value="1"/>
</dbReference>
<comment type="caution">
    <text evidence="9">The sequence shown here is derived from an EMBL/GenBank/DDBJ whole genome shotgun (WGS) entry which is preliminary data.</text>
</comment>
<dbReference type="Gene3D" id="2.160.20.70">
    <property type="match status" value="1"/>
</dbReference>
<comment type="similarity">
    <text evidence="1 6">Belongs to the MinC family.</text>
</comment>
<comment type="subunit">
    <text evidence="6">Interacts with MinD and FtsZ.</text>
</comment>
<keyword evidence="3 6" id="KW-0717">Septation</keyword>
<proteinExistence type="inferred from homology"/>
<dbReference type="InterPro" id="IPR013033">
    <property type="entry name" value="MinC"/>
</dbReference>
<dbReference type="Proteomes" id="UP001595796">
    <property type="component" value="Unassembled WGS sequence"/>
</dbReference>
<evidence type="ECO:0000256" key="3">
    <source>
        <dbReference type="ARBA" id="ARBA00023210"/>
    </source>
</evidence>
<dbReference type="InterPro" id="IPR016098">
    <property type="entry name" value="CAP/MinC_C"/>
</dbReference>
<dbReference type="RefSeq" id="WP_114956804.1">
    <property type="nucleotide sequence ID" value="NZ_JBHSJF010000006.1"/>
</dbReference>
<dbReference type="HAMAP" id="MF_00267">
    <property type="entry name" value="MinC"/>
    <property type="match status" value="1"/>
</dbReference>
<keyword evidence="2 6" id="KW-0132">Cell division</keyword>
<dbReference type="PANTHER" id="PTHR34108">
    <property type="entry name" value="SEPTUM SITE-DETERMINING PROTEIN MINC"/>
    <property type="match status" value="1"/>
</dbReference>
<evidence type="ECO:0000259" key="7">
    <source>
        <dbReference type="Pfam" id="PF03775"/>
    </source>
</evidence>
<dbReference type="EMBL" id="JBHSJF010000006">
    <property type="protein sequence ID" value="MFC5068971.1"/>
    <property type="molecule type" value="Genomic_DNA"/>
</dbReference>
<dbReference type="Gene3D" id="3.30.70.260">
    <property type="match status" value="1"/>
</dbReference>
<evidence type="ECO:0000256" key="5">
    <source>
        <dbReference type="ARBA" id="ARBA00025606"/>
    </source>
</evidence>
<dbReference type="SUPFAM" id="SSF63848">
    <property type="entry name" value="Cell-division inhibitor MinC, C-terminal domain"/>
    <property type="match status" value="1"/>
</dbReference>
<evidence type="ECO:0000256" key="6">
    <source>
        <dbReference type="HAMAP-Rule" id="MF_00267"/>
    </source>
</evidence>
<evidence type="ECO:0000313" key="9">
    <source>
        <dbReference type="EMBL" id="MFC5068971.1"/>
    </source>
</evidence>
<feature type="domain" description="Septum formation inhibitor MinC N-terminal" evidence="8">
    <location>
        <begin position="12"/>
        <end position="79"/>
    </location>
</feature>
<dbReference type="InterPro" id="IPR036145">
    <property type="entry name" value="MinC_C_sf"/>
</dbReference>
<evidence type="ECO:0000259" key="8">
    <source>
        <dbReference type="Pfam" id="PF05209"/>
    </source>
</evidence>
<keyword evidence="10" id="KW-1185">Reference proteome</keyword>
<comment type="function">
    <text evidence="5 6">Cell division inhibitor that blocks the formation of polar Z ring septums. Rapidly oscillates between the poles of the cell to destabilize FtsZ filaments that have formed before they mature into polar Z rings. Prevents FtsZ polymerization.</text>
</comment>
<reference evidence="10" key="1">
    <citation type="journal article" date="2019" name="Int. J. Syst. Evol. Microbiol.">
        <title>The Global Catalogue of Microorganisms (GCM) 10K type strain sequencing project: providing services to taxonomists for standard genome sequencing and annotation.</title>
        <authorList>
            <consortium name="The Broad Institute Genomics Platform"/>
            <consortium name="The Broad Institute Genome Sequencing Center for Infectious Disease"/>
            <person name="Wu L."/>
            <person name="Ma J."/>
        </authorList>
    </citation>
    <scope>NUCLEOTIDE SEQUENCE [LARGE SCALE GENOMIC DNA]</scope>
    <source>
        <strain evidence="10">CGMCC 1.16444</strain>
    </source>
</reference>
<evidence type="ECO:0000256" key="4">
    <source>
        <dbReference type="ARBA" id="ARBA00023306"/>
    </source>
</evidence>
<organism evidence="9 10">
    <name type="scientific">Flaviflagellibacter deserti</name>
    <dbReference type="NCBI Taxonomy" id="2267266"/>
    <lineage>
        <taxon>Bacteria</taxon>
        <taxon>Pseudomonadati</taxon>
        <taxon>Pseudomonadota</taxon>
        <taxon>Alphaproteobacteria</taxon>
        <taxon>Hyphomicrobiales</taxon>
        <taxon>Flaviflagellibacter</taxon>
    </lineage>
</organism>
<evidence type="ECO:0000256" key="2">
    <source>
        <dbReference type="ARBA" id="ARBA00022618"/>
    </source>
</evidence>
<dbReference type="InterPro" id="IPR007874">
    <property type="entry name" value="MinC_N"/>
</dbReference>
<name>A0ABV9Z2J3_9HYPH</name>
<protein>
    <recommendedName>
        <fullName evidence="6">Probable septum site-determining protein MinC</fullName>
    </recommendedName>
</protein>
<dbReference type="NCBIfam" id="TIGR01222">
    <property type="entry name" value="minC"/>
    <property type="match status" value="1"/>
</dbReference>
<dbReference type="InterPro" id="IPR005526">
    <property type="entry name" value="Septum_form_inhib_MinC_C"/>
</dbReference>
<accession>A0ABV9Z2J3</accession>